<protein>
    <submittedName>
        <fullName evidence="5">Glycosyltransferase</fullName>
        <ecNumber evidence="5">2.4.-.-</ecNumber>
    </submittedName>
</protein>
<proteinExistence type="inferred from homology"/>
<dbReference type="InterPro" id="IPR029044">
    <property type="entry name" value="Nucleotide-diphossugar_trans"/>
</dbReference>
<dbReference type="GO" id="GO:0016757">
    <property type="term" value="F:glycosyltransferase activity"/>
    <property type="evidence" value="ECO:0007669"/>
    <property type="project" value="UniProtKB-KW"/>
</dbReference>
<evidence type="ECO:0000259" key="4">
    <source>
        <dbReference type="Pfam" id="PF00535"/>
    </source>
</evidence>
<keyword evidence="3 5" id="KW-0808">Transferase</keyword>
<accession>A0AAU7UCZ1</accession>
<keyword evidence="2 5" id="KW-0328">Glycosyltransferase</keyword>
<dbReference type="EMBL" id="CP158299">
    <property type="protein sequence ID" value="XBV86148.1"/>
    <property type="molecule type" value="Genomic_DNA"/>
</dbReference>
<evidence type="ECO:0000256" key="2">
    <source>
        <dbReference type="ARBA" id="ARBA00022676"/>
    </source>
</evidence>
<sequence length="265" mass="30787">MLSQTYELWELILINDGSTDNSVTIAKSYSDPRIILLDDKLNKGLASRLNEITALASGDMIARMDADDIMDPRRLEKQLIYLEMRPEVDLVGSSAYIIDLQNNVTGLRSAKQPARKLIDIVRRGMFIHPSVMGRRSWFLENSYNTALKRSEDFDMWVRTYKKSTFHNIEEPLLYYRETGIAQYKKYIKTQTEKLALLKDYATKYISPREAIYFSFLISGKMLTYSLANFLGLESNLTSKRNQSFTEEQKKQATDRLKSEFRNKII</sequence>
<dbReference type="SUPFAM" id="SSF53448">
    <property type="entry name" value="Nucleotide-diphospho-sugar transferases"/>
    <property type="match status" value="1"/>
</dbReference>
<dbReference type="EC" id="2.4.-.-" evidence="5"/>
<organism evidence="5">
    <name type="scientific">Deinococcus sonorensis KR-87</name>
    <dbReference type="NCBI Taxonomy" id="694439"/>
    <lineage>
        <taxon>Bacteria</taxon>
        <taxon>Thermotogati</taxon>
        <taxon>Deinococcota</taxon>
        <taxon>Deinococci</taxon>
        <taxon>Deinococcales</taxon>
        <taxon>Deinococcaceae</taxon>
        <taxon>Deinococcus</taxon>
    </lineage>
</organism>
<dbReference type="Gene3D" id="3.90.550.10">
    <property type="entry name" value="Spore Coat Polysaccharide Biosynthesis Protein SpsA, Chain A"/>
    <property type="match status" value="1"/>
</dbReference>
<dbReference type="PANTHER" id="PTHR43685:SF5">
    <property type="entry name" value="GLYCOSYLTRANSFERASE EPSE-RELATED"/>
    <property type="match status" value="1"/>
</dbReference>
<comment type="similarity">
    <text evidence="1">Belongs to the glycosyltransferase 2 family.</text>
</comment>
<dbReference type="RefSeq" id="WP_350244201.1">
    <property type="nucleotide sequence ID" value="NZ_CP158299.1"/>
</dbReference>
<feature type="domain" description="Glycosyltransferase 2-like" evidence="4">
    <location>
        <begin position="2"/>
        <end position="136"/>
    </location>
</feature>
<evidence type="ECO:0000313" key="5">
    <source>
        <dbReference type="EMBL" id="XBV86148.1"/>
    </source>
</evidence>
<gene>
    <name evidence="5" type="ORF">ABOD76_07550</name>
</gene>
<dbReference type="InterPro" id="IPR050834">
    <property type="entry name" value="Glycosyltransf_2"/>
</dbReference>
<dbReference type="AlphaFoldDB" id="A0AAU7UCZ1"/>
<dbReference type="PANTHER" id="PTHR43685">
    <property type="entry name" value="GLYCOSYLTRANSFERASE"/>
    <property type="match status" value="1"/>
</dbReference>
<evidence type="ECO:0000256" key="1">
    <source>
        <dbReference type="ARBA" id="ARBA00006739"/>
    </source>
</evidence>
<reference evidence="5" key="1">
    <citation type="submission" date="2024-06" db="EMBL/GenBank/DDBJ databases">
        <title>Draft Genome Sequence of Deinococcus sonorensis Type Strain KR-87, a Biofilm Producing Representative of the Genus Deinococcus.</title>
        <authorList>
            <person name="Boren L.S."/>
            <person name="Grosso R.A."/>
            <person name="Hugenberg-Cox A.N."/>
            <person name="Hill J.T.E."/>
            <person name="Albert C.M."/>
            <person name="Tuohy J.M."/>
        </authorList>
    </citation>
    <scope>NUCLEOTIDE SEQUENCE</scope>
    <source>
        <strain evidence="5">KR-87</strain>
    </source>
</reference>
<name>A0AAU7UCZ1_9DEIO</name>
<dbReference type="KEGG" id="dsc:ABOD76_07550"/>
<evidence type="ECO:0000256" key="3">
    <source>
        <dbReference type="ARBA" id="ARBA00022679"/>
    </source>
</evidence>
<dbReference type="InterPro" id="IPR001173">
    <property type="entry name" value="Glyco_trans_2-like"/>
</dbReference>
<dbReference type="Pfam" id="PF00535">
    <property type="entry name" value="Glycos_transf_2"/>
    <property type="match status" value="1"/>
</dbReference>